<proteinExistence type="predicted"/>
<dbReference type="Pfam" id="PF07883">
    <property type="entry name" value="Cupin_2"/>
    <property type="match status" value="1"/>
</dbReference>
<dbReference type="InterPro" id="IPR051610">
    <property type="entry name" value="GPI/OXD"/>
</dbReference>
<evidence type="ECO:0000313" key="3">
    <source>
        <dbReference type="EMBL" id="QJD30804.1"/>
    </source>
</evidence>
<reference evidence="4" key="1">
    <citation type="submission" date="2019-12" db="EMBL/GenBank/DDBJ databases">
        <authorList>
            <person name="Awala S.I."/>
            <person name="Rhee S.K."/>
        </authorList>
    </citation>
    <scope>NUCLEOTIDE SEQUENCE [LARGE SCALE GENOMIC DNA]</scope>
    <source>
        <strain evidence="4">IM1</strain>
    </source>
</reference>
<keyword evidence="4" id="KW-1185">Reference proteome</keyword>
<organism evidence="3 4">
    <name type="scientific">Methylococcus geothermalis</name>
    <dbReference type="NCBI Taxonomy" id="2681310"/>
    <lineage>
        <taxon>Bacteria</taxon>
        <taxon>Pseudomonadati</taxon>
        <taxon>Pseudomonadota</taxon>
        <taxon>Gammaproteobacteria</taxon>
        <taxon>Methylococcales</taxon>
        <taxon>Methylococcaceae</taxon>
        <taxon>Methylococcus</taxon>
    </lineage>
</organism>
<feature type="domain" description="Cupin type-2" evidence="2">
    <location>
        <begin position="53"/>
        <end position="124"/>
    </location>
</feature>
<dbReference type="SUPFAM" id="SSF51182">
    <property type="entry name" value="RmlC-like cupins"/>
    <property type="match status" value="1"/>
</dbReference>
<evidence type="ECO:0000313" key="4">
    <source>
        <dbReference type="Proteomes" id="UP000503004"/>
    </source>
</evidence>
<dbReference type="Gene3D" id="2.60.120.10">
    <property type="entry name" value="Jelly Rolls"/>
    <property type="match status" value="1"/>
</dbReference>
<dbReference type="Proteomes" id="UP000503004">
    <property type="component" value="Chromosome"/>
</dbReference>
<protein>
    <submittedName>
        <fullName evidence="3">Cupin domain-containing protein</fullName>
    </submittedName>
</protein>
<dbReference type="InterPro" id="IPR011051">
    <property type="entry name" value="RmlC_Cupin_sf"/>
</dbReference>
<accession>A0A858QAS3</accession>
<dbReference type="PANTHER" id="PTHR35848:SF9">
    <property type="entry name" value="SLL1358 PROTEIN"/>
    <property type="match status" value="1"/>
</dbReference>
<dbReference type="AlphaFoldDB" id="A0A858QAS3"/>
<sequence length="159" mass="17482">MKTPLDLPALDPAAVPARTASIYPTVEQRQRIHGRSKQALGDALGLQNFGVNLVRLEPGAISAFRHWHSRQDEFIYVLEGELTLVTEAGEQCLAAGTCAGFPAGQADGHQLVNRSGRVAVYLEVGDRLPGDRVHYPEEDMEARAIRGSYEFRHKDGTPY</sequence>
<dbReference type="InterPro" id="IPR013096">
    <property type="entry name" value="Cupin_2"/>
</dbReference>
<name>A0A858QAS3_9GAMM</name>
<gene>
    <name evidence="3" type="ORF">GNH96_13065</name>
</gene>
<dbReference type="KEGG" id="metu:GNH96_13065"/>
<dbReference type="GO" id="GO:0046872">
    <property type="term" value="F:metal ion binding"/>
    <property type="evidence" value="ECO:0007669"/>
    <property type="project" value="UniProtKB-KW"/>
</dbReference>
<dbReference type="InterPro" id="IPR014710">
    <property type="entry name" value="RmlC-like_jellyroll"/>
</dbReference>
<evidence type="ECO:0000256" key="1">
    <source>
        <dbReference type="ARBA" id="ARBA00022723"/>
    </source>
</evidence>
<dbReference type="EMBL" id="CP046565">
    <property type="protein sequence ID" value="QJD30804.1"/>
    <property type="molecule type" value="Genomic_DNA"/>
</dbReference>
<dbReference type="PANTHER" id="PTHR35848">
    <property type="entry name" value="OXALATE-BINDING PROTEIN"/>
    <property type="match status" value="1"/>
</dbReference>
<dbReference type="RefSeq" id="WP_169604079.1">
    <property type="nucleotide sequence ID" value="NZ_CP046565.1"/>
</dbReference>
<evidence type="ECO:0000259" key="2">
    <source>
        <dbReference type="Pfam" id="PF07883"/>
    </source>
</evidence>
<dbReference type="CDD" id="cd02224">
    <property type="entry name" value="cupin_SPO2919-like"/>
    <property type="match status" value="1"/>
</dbReference>
<keyword evidence="1" id="KW-0479">Metal-binding</keyword>